<organism evidence="7 8">
    <name type="scientific">Lebetimonas natsushimae</name>
    <dbReference type="NCBI Taxonomy" id="1936991"/>
    <lineage>
        <taxon>Bacteria</taxon>
        <taxon>Pseudomonadati</taxon>
        <taxon>Campylobacterota</taxon>
        <taxon>Epsilonproteobacteria</taxon>
        <taxon>Nautiliales</taxon>
        <taxon>Nautiliaceae</taxon>
        <taxon>Lebetimonas</taxon>
    </lineage>
</organism>
<dbReference type="Pfam" id="PF03631">
    <property type="entry name" value="Virul_fac_BrkB"/>
    <property type="match status" value="1"/>
</dbReference>
<protein>
    <submittedName>
        <fullName evidence="7">Membrane protein</fullName>
    </submittedName>
</protein>
<keyword evidence="8" id="KW-1185">Reference proteome</keyword>
<keyword evidence="3 6" id="KW-0812">Transmembrane</keyword>
<feature type="transmembrane region" description="Helical" evidence="6">
    <location>
        <begin position="235"/>
        <end position="259"/>
    </location>
</feature>
<gene>
    <name evidence="7" type="ORF">LNAT_P0857</name>
</gene>
<feature type="transmembrane region" description="Helical" evidence="6">
    <location>
        <begin position="174"/>
        <end position="193"/>
    </location>
</feature>
<feature type="transmembrane region" description="Helical" evidence="6">
    <location>
        <begin position="134"/>
        <end position="154"/>
    </location>
</feature>
<feature type="transmembrane region" description="Helical" evidence="6">
    <location>
        <begin position="205"/>
        <end position="223"/>
    </location>
</feature>
<dbReference type="PIRSF" id="PIRSF035875">
    <property type="entry name" value="RNase_BN"/>
    <property type="match status" value="1"/>
</dbReference>
<dbReference type="InterPro" id="IPR017039">
    <property type="entry name" value="Virul_fac_BrkB"/>
</dbReference>
<feature type="transmembrane region" description="Helical" evidence="6">
    <location>
        <begin position="94"/>
        <end position="113"/>
    </location>
</feature>
<dbReference type="NCBIfam" id="TIGR00765">
    <property type="entry name" value="yihY_not_rbn"/>
    <property type="match status" value="1"/>
</dbReference>
<evidence type="ECO:0000256" key="6">
    <source>
        <dbReference type="SAM" id="Phobius"/>
    </source>
</evidence>
<dbReference type="EMBL" id="BDME01000001">
    <property type="protein sequence ID" value="GAX87561.1"/>
    <property type="molecule type" value="Genomic_DNA"/>
</dbReference>
<reference evidence="7 8" key="1">
    <citation type="journal article" date="2017" name="Syst. Appl. Microbiol.">
        <title>Lebetimonas natsushimae sp. nov., a novel strictly anaerobic, moderately thermophilic chemoautotroph isolated from a deep-sea hydrothermal vent polychaete nest in the Mid-Okinawa Trough.</title>
        <authorList>
            <person name="Nagata R."/>
            <person name="Takaki Y."/>
            <person name="Tame A."/>
            <person name="Nunoura T."/>
            <person name="Muto H."/>
            <person name="Mino S."/>
            <person name="Sawayama S."/>
            <person name="Takai K."/>
            <person name="Nakagawa S."/>
        </authorList>
    </citation>
    <scope>NUCLEOTIDE SEQUENCE [LARGE SCALE GENOMIC DNA]</scope>
    <source>
        <strain evidence="7 8">HS1857</strain>
    </source>
</reference>
<evidence type="ECO:0000256" key="5">
    <source>
        <dbReference type="ARBA" id="ARBA00023136"/>
    </source>
</evidence>
<dbReference type="AlphaFoldDB" id="A0A292YDY1"/>
<evidence type="ECO:0000256" key="4">
    <source>
        <dbReference type="ARBA" id="ARBA00022989"/>
    </source>
</evidence>
<accession>A0A292YDY1</accession>
<evidence type="ECO:0000256" key="1">
    <source>
        <dbReference type="ARBA" id="ARBA00004651"/>
    </source>
</evidence>
<keyword evidence="5 6" id="KW-0472">Membrane</keyword>
<feature type="transmembrane region" description="Helical" evidence="6">
    <location>
        <begin position="21"/>
        <end position="52"/>
    </location>
</feature>
<comment type="caution">
    <text evidence="7">The sequence shown here is derived from an EMBL/GenBank/DDBJ whole genome shotgun (WGS) entry which is preliminary data.</text>
</comment>
<proteinExistence type="predicted"/>
<dbReference type="GO" id="GO:0005886">
    <property type="term" value="C:plasma membrane"/>
    <property type="evidence" value="ECO:0007669"/>
    <property type="project" value="UniProtKB-SubCell"/>
</dbReference>
<dbReference type="PANTHER" id="PTHR30213">
    <property type="entry name" value="INNER MEMBRANE PROTEIN YHJD"/>
    <property type="match status" value="1"/>
</dbReference>
<sequence>MKEIIKKIFNLKYLKHIKKDIINEITLYAAGLSFYTIFSLVPILLIILSFIASSPFFADIYDKLEGFISSNLLPSNKEIISNYLQNFLTNSSKMGIIGGIYIIVTSILFFNNFEEIVSKIFNQPKRNIWERIKLYWTMLTLFPILFGVAMYLSIKFQFFLDKSTLTSWIQFGKILPFLLIWMTFFLSYKIILINETTKSTLISSLLVSVAFFIAKNIFIYYVLINKTYTSIYGSIATLMFVFLWIYINWIIYISGIYIIKYLDIITQKKEQ</sequence>
<evidence type="ECO:0000313" key="7">
    <source>
        <dbReference type="EMBL" id="GAX87561.1"/>
    </source>
</evidence>
<keyword evidence="4 6" id="KW-1133">Transmembrane helix</keyword>
<keyword evidence="2" id="KW-1003">Cell membrane</keyword>
<name>A0A292YDY1_9BACT</name>
<comment type="subcellular location">
    <subcellularLocation>
        <location evidence="1">Cell membrane</location>
        <topology evidence="1">Multi-pass membrane protein</topology>
    </subcellularLocation>
</comment>
<dbReference type="Proteomes" id="UP000217944">
    <property type="component" value="Unassembled WGS sequence"/>
</dbReference>
<dbReference type="RefSeq" id="WP_238593993.1">
    <property type="nucleotide sequence ID" value="NZ_BDME01000001.1"/>
</dbReference>
<evidence type="ECO:0000256" key="2">
    <source>
        <dbReference type="ARBA" id="ARBA00022475"/>
    </source>
</evidence>
<evidence type="ECO:0000256" key="3">
    <source>
        <dbReference type="ARBA" id="ARBA00022692"/>
    </source>
</evidence>
<evidence type="ECO:0000313" key="8">
    <source>
        <dbReference type="Proteomes" id="UP000217944"/>
    </source>
</evidence>
<dbReference type="PANTHER" id="PTHR30213:SF0">
    <property type="entry name" value="UPF0761 MEMBRANE PROTEIN YIHY"/>
    <property type="match status" value="1"/>
</dbReference>